<feature type="chain" id="PRO_5045085690" evidence="2">
    <location>
        <begin position="23"/>
        <end position="373"/>
    </location>
</feature>
<keyword evidence="2" id="KW-0732">Signal</keyword>
<dbReference type="InterPro" id="IPR024516">
    <property type="entry name" value="Mce_C"/>
</dbReference>
<keyword evidence="6" id="KW-1185">Reference proteome</keyword>
<evidence type="ECO:0000256" key="2">
    <source>
        <dbReference type="SAM" id="SignalP"/>
    </source>
</evidence>
<reference evidence="5 6" key="1">
    <citation type="submission" date="2020-06" db="EMBL/GenBank/DDBJ databases">
        <title>Actinomadura xiongansis sp. nov., isolated from soil of Baiyangdian.</title>
        <authorList>
            <person name="Zhang X."/>
        </authorList>
    </citation>
    <scope>NUCLEOTIDE SEQUENCE [LARGE SCALE GENOMIC DNA]</scope>
    <source>
        <strain evidence="5 6">HBUM206468</strain>
    </source>
</reference>
<name>A0ABR7LNS0_9ACTN</name>
<organism evidence="5 6">
    <name type="scientific">Actinomadura alba</name>
    <dbReference type="NCBI Taxonomy" id="406431"/>
    <lineage>
        <taxon>Bacteria</taxon>
        <taxon>Bacillati</taxon>
        <taxon>Actinomycetota</taxon>
        <taxon>Actinomycetes</taxon>
        <taxon>Streptosporangiales</taxon>
        <taxon>Thermomonosporaceae</taxon>
        <taxon>Actinomadura</taxon>
    </lineage>
</organism>
<evidence type="ECO:0000256" key="1">
    <source>
        <dbReference type="SAM" id="MobiDB-lite"/>
    </source>
</evidence>
<evidence type="ECO:0000259" key="4">
    <source>
        <dbReference type="Pfam" id="PF11887"/>
    </source>
</evidence>
<dbReference type="EMBL" id="JABVEC010000006">
    <property type="protein sequence ID" value="MBC6466033.1"/>
    <property type="molecule type" value="Genomic_DNA"/>
</dbReference>
<dbReference type="InterPro" id="IPR052336">
    <property type="entry name" value="MlaD_Phospholipid_Transporter"/>
</dbReference>
<dbReference type="Pfam" id="PF11887">
    <property type="entry name" value="Mce4_CUP1"/>
    <property type="match status" value="1"/>
</dbReference>
<dbReference type="NCBIfam" id="TIGR00996">
    <property type="entry name" value="Mtu_fam_mce"/>
    <property type="match status" value="1"/>
</dbReference>
<accession>A0ABR7LNS0</accession>
<gene>
    <name evidence="5" type="ORF">HKK74_11055</name>
</gene>
<dbReference type="PANTHER" id="PTHR33371:SF15">
    <property type="entry name" value="LIPOPROTEIN LPRN"/>
    <property type="match status" value="1"/>
</dbReference>
<evidence type="ECO:0000313" key="6">
    <source>
        <dbReference type="Proteomes" id="UP000805614"/>
    </source>
</evidence>
<dbReference type="InterPro" id="IPR003399">
    <property type="entry name" value="Mce/MlaD"/>
</dbReference>
<protein>
    <submittedName>
        <fullName evidence="5">MCE family protein</fullName>
    </submittedName>
</protein>
<comment type="caution">
    <text evidence="5">The sequence shown here is derived from an EMBL/GenBank/DDBJ whole genome shotgun (WGS) entry which is preliminary data.</text>
</comment>
<feature type="compositionally biased region" description="Basic and acidic residues" evidence="1">
    <location>
        <begin position="348"/>
        <end position="362"/>
    </location>
</feature>
<feature type="domain" description="Mce/MlaD" evidence="3">
    <location>
        <begin position="30"/>
        <end position="101"/>
    </location>
</feature>
<feature type="compositionally biased region" description="Gly residues" evidence="1">
    <location>
        <begin position="315"/>
        <end position="331"/>
    </location>
</feature>
<dbReference type="Proteomes" id="UP000805614">
    <property type="component" value="Unassembled WGS sequence"/>
</dbReference>
<dbReference type="Pfam" id="PF02470">
    <property type="entry name" value="MlaD"/>
    <property type="match status" value="1"/>
</dbReference>
<sequence length="373" mass="39685">MLVPTVLTLVLALLCGCSIRTAGAPRGRLTLTATFDDVQNLVTGHSVQLADVKVGTVTGVRLEGHRAKVTMSVKDGVRIPQGTSAEIAVTSLLGENFVRLTLPPGGDLSKGPFLADGAKITKTRVQPSFEQVVGQAGPIISALANNDLATVVDAGATAFGGKGDRLNAMVGTSSRLLALFAGQRQELGVAVDRFARLGRELAKGEDEFAQAPEQLEKTTWALKQNKDKALRTIRELTRLARLMNDKVLEGRVVRLRTMLRRLDPVLKTLGDNRARLTALLEQVVNFEAKVPRAVYDGQLLLYPLLRLVLPNGSTIPGGGSPGTGATGGTGRTGDELRLPLPAPGTDQRPPRERVPEGIRDVLPDLDDLLGGGR</sequence>
<feature type="region of interest" description="Disordered" evidence="1">
    <location>
        <begin position="314"/>
        <end position="373"/>
    </location>
</feature>
<evidence type="ECO:0000259" key="3">
    <source>
        <dbReference type="Pfam" id="PF02470"/>
    </source>
</evidence>
<dbReference type="InterPro" id="IPR005693">
    <property type="entry name" value="Mce"/>
</dbReference>
<evidence type="ECO:0000313" key="5">
    <source>
        <dbReference type="EMBL" id="MBC6466033.1"/>
    </source>
</evidence>
<proteinExistence type="predicted"/>
<dbReference type="PANTHER" id="PTHR33371">
    <property type="entry name" value="INTERMEMBRANE PHOSPHOLIPID TRANSPORT SYSTEM BINDING PROTEIN MLAD-RELATED"/>
    <property type="match status" value="1"/>
</dbReference>
<feature type="signal peptide" evidence="2">
    <location>
        <begin position="1"/>
        <end position="22"/>
    </location>
</feature>
<feature type="domain" description="Mammalian cell entry C-terminal" evidence="4">
    <location>
        <begin position="114"/>
        <end position="328"/>
    </location>
</feature>